<gene>
    <name evidence="1" type="ORF">ABUK86_30730</name>
</gene>
<sequence length="145" mass="16764">MGPLEQQEALVAIASSLPKYFPPNWKAAIYHVEIMGLSADEFIEVEQENGEIVRTDLPPDSGMKCMKLRAGMYKENEGTWFSFKLKLWSEGNYRSEFNYEDPPKFLFGPDLNEYARDIKLFPRSEDFTPSWLREKIDEANSARGN</sequence>
<protein>
    <submittedName>
        <fullName evidence="1">Uncharacterized protein</fullName>
    </submittedName>
</protein>
<comment type="caution">
    <text evidence="1">The sequence shown here is derived from an EMBL/GenBank/DDBJ whole genome shotgun (WGS) entry which is preliminary data.</text>
</comment>
<dbReference type="SUPFAM" id="SSF160424">
    <property type="entry name" value="BH3703-like"/>
    <property type="match status" value="1"/>
</dbReference>
<keyword evidence="2" id="KW-1185">Reference proteome</keyword>
<dbReference type="InterPro" id="IPR036170">
    <property type="entry name" value="YezG-like_sf"/>
</dbReference>
<evidence type="ECO:0000313" key="2">
    <source>
        <dbReference type="Proteomes" id="UP001432401"/>
    </source>
</evidence>
<reference evidence="1 2" key="1">
    <citation type="submission" date="2024-06" db="EMBL/GenBank/DDBJ databases">
        <authorList>
            <person name="Bataeva Y.V."/>
            <person name="Grigorian L.N."/>
            <person name="Solomentsev V.I."/>
        </authorList>
    </citation>
    <scope>NUCLEOTIDE SEQUENCE [LARGE SCALE GENOMIC DNA]</scope>
    <source>
        <strain evidence="2">SCPM-O-B-12605 (RCAM04882)</strain>
    </source>
</reference>
<proteinExistence type="predicted"/>
<name>A0ABV2A4K8_9ACTN</name>
<evidence type="ECO:0000313" key="1">
    <source>
        <dbReference type="EMBL" id="MES0838179.1"/>
    </source>
</evidence>
<organism evidence="1 2">
    <name type="scientific">Nocardiopsis tropica</name>
    <dbReference type="NCBI Taxonomy" id="109330"/>
    <lineage>
        <taxon>Bacteria</taxon>
        <taxon>Bacillati</taxon>
        <taxon>Actinomycetota</taxon>
        <taxon>Actinomycetes</taxon>
        <taxon>Streptosporangiales</taxon>
        <taxon>Nocardiopsidaceae</taxon>
        <taxon>Nocardiopsis</taxon>
    </lineage>
</organism>
<dbReference type="RefSeq" id="WP_352986970.1">
    <property type="nucleotide sequence ID" value="NZ_JBEQNA010000022.1"/>
</dbReference>
<dbReference type="EMBL" id="JBEQNB010000025">
    <property type="protein sequence ID" value="MES0838179.1"/>
    <property type="molecule type" value="Genomic_DNA"/>
</dbReference>
<dbReference type="Proteomes" id="UP001432401">
    <property type="component" value="Unassembled WGS sequence"/>
</dbReference>
<accession>A0ABV2A4K8</accession>